<evidence type="ECO:0000313" key="3">
    <source>
        <dbReference type="Proteomes" id="UP001519307"/>
    </source>
</evidence>
<evidence type="ECO:0008006" key="4">
    <source>
        <dbReference type="Google" id="ProtNLM"/>
    </source>
</evidence>
<accession>A0ABS4KRR7</accession>
<keyword evidence="3" id="KW-1185">Reference proteome</keyword>
<reference evidence="2 3" key="1">
    <citation type="submission" date="2021-03" db="EMBL/GenBank/DDBJ databases">
        <title>Genomic Encyclopedia of Type Strains, Phase IV (KMG-IV): sequencing the most valuable type-strain genomes for metagenomic binning, comparative biology and taxonomic classification.</title>
        <authorList>
            <person name="Goeker M."/>
        </authorList>
    </citation>
    <scope>NUCLEOTIDE SEQUENCE [LARGE SCALE GENOMIC DNA]</scope>
    <source>
        <strain evidence="2 3">DSM 28783</strain>
    </source>
</reference>
<dbReference type="Proteomes" id="UP001519307">
    <property type="component" value="Unassembled WGS sequence"/>
</dbReference>
<proteinExistence type="predicted"/>
<gene>
    <name evidence="2" type="ORF">J2Z42_001392</name>
</gene>
<evidence type="ECO:0000256" key="1">
    <source>
        <dbReference type="SAM" id="MobiDB-lite"/>
    </source>
</evidence>
<sequence>MIYEYKKKHPEFAEVIDRKSKWETHIVPRLKDIQQWCEEGLTNQVICSRLDIPESTWYEYQNKYPILLELVRMSKSVMDTKVENALLNSALGYDYEEIKTIVEEDKNGKKRTRIEKTKKHMPANPAAQAFWLKNRKRDEWNERKEIVFDTKAQEEERKRLFLNMIKDDVLDADYSISNEEIPELKEPEITEETDEGFIDETDNNDYNGDEENSIEI</sequence>
<comment type="caution">
    <text evidence="2">The sequence shown here is derived from an EMBL/GenBank/DDBJ whole genome shotgun (WGS) entry which is preliminary data.</text>
</comment>
<feature type="region of interest" description="Disordered" evidence="1">
    <location>
        <begin position="178"/>
        <end position="216"/>
    </location>
</feature>
<protein>
    <recommendedName>
        <fullName evidence="4">Transposase</fullName>
    </recommendedName>
</protein>
<name>A0ABS4KRR7_9CLOT</name>
<feature type="compositionally biased region" description="Acidic residues" evidence="1">
    <location>
        <begin position="189"/>
        <end position="216"/>
    </location>
</feature>
<evidence type="ECO:0000313" key="2">
    <source>
        <dbReference type="EMBL" id="MBP2032718.1"/>
    </source>
</evidence>
<organism evidence="2 3">
    <name type="scientific">Clostridium algifaecis</name>
    <dbReference type="NCBI Taxonomy" id="1472040"/>
    <lineage>
        <taxon>Bacteria</taxon>
        <taxon>Bacillati</taxon>
        <taxon>Bacillota</taxon>
        <taxon>Clostridia</taxon>
        <taxon>Eubacteriales</taxon>
        <taxon>Clostridiaceae</taxon>
        <taxon>Clostridium</taxon>
    </lineage>
</organism>
<dbReference type="EMBL" id="JAGGLM010000006">
    <property type="protein sequence ID" value="MBP2032718.1"/>
    <property type="molecule type" value="Genomic_DNA"/>
</dbReference>